<accession>W0RKL7</accession>
<evidence type="ECO:0000256" key="2">
    <source>
        <dbReference type="ARBA" id="ARBA00022679"/>
    </source>
</evidence>
<reference evidence="3 4" key="1">
    <citation type="journal article" date="2014" name="Genome Announc.">
        <title>Genome Sequence and Methylome of Soil Bacterium Gemmatirosa kalamazoonensis KBS708T, a Member of the Rarely Cultivated Gemmatimonadetes Phylum.</title>
        <authorList>
            <person name="Debruyn J.M."/>
            <person name="Radosevich M."/>
            <person name="Wommack K.E."/>
            <person name="Polson S.W."/>
            <person name="Hauser L.J."/>
            <person name="Fawaz M.N."/>
            <person name="Korlach J."/>
            <person name="Tsai Y.C."/>
        </authorList>
    </citation>
    <scope>NUCLEOTIDE SEQUENCE [LARGE SCALE GENOMIC DNA]</scope>
    <source>
        <strain evidence="3 4">KBS708</strain>
    </source>
</reference>
<dbReference type="InterPro" id="IPR002201">
    <property type="entry name" value="Glyco_trans_9"/>
</dbReference>
<dbReference type="Gene3D" id="3.40.50.2000">
    <property type="entry name" value="Glycogen Phosphorylase B"/>
    <property type="match status" value="2"/>
</dbReference>
<dbReference type="CDD" id="cd03789">
    <property type="entry name" value="GT9_LPS_heptosyltransferase"/>
    <property type="match status" value="1"/>
</dbReference>
<name>W0RKL7_9BACT</name>
<gene>
    <name evidence="3" type="ORF">J421_2441</name>
</gene>
<dbReference type="GO" id="GO:0009244">
    <property type="term" value="P:lipopolysaccharide core region biosynthetic process"/>
    <property type="evidence" value="ECO:0007669"/>
    <property type="project" value="TreeGrafter"/>
</dbReference>
<dbReference type="PANTHER" id="PTHR30160:SF15">
    <property type="entry name" value="GLYCOSYLTRANSFERASE HI_0523-RELATED"/>
    <property type="match status" value="1"/>
</dbReference>
<keyword evidence="4" id="KW-1185">Reference proteome</keyword>
<evidence type="ECO:0000313" key="3">
    <source>
        <dbReference type="EMBL" id="AHG89978.1"/>
    </source>
</evidence>
<protein>
    <submittedName>
        <fullName evidence="3">Glycosyl transferase family 9</fullName>
    </submittedName>
</protein>
<dbReference type="GO" id="GO:0008713">
    <property type="term" value="F:ADP-heptose-lipopolysaccharide heptosyltransferase activity"/>
    <property type="evidence" value="ECO:0007669"/>
    <property type="project" value="TreeGrafter"/>
</dbReference>
<dbReference type="SUPFAM" id="SSF53756">
    <property type="entry name" value="UDP-Glycosyltransferase/glycogen phosphorylase"/>
    <property type="match status" value="1"/>
</dbReference>
<dbReference type="GO" id="GO:0005829">
    <property type="term" value="C:cytosol"/>
    <property type="evidence" value="ECO:0007669"/>
    <property type="project" value="TreeGrafter"/>
</dbReference>
<dbReference type="AlphaFoldDB" id="W0RKL7"/>
<dbReference type="KEGG" id="gba:J421_2441"/>
<organism evidence="3 4">
    <name type="scientific">Gemmatirosa kalamazoonensis</name>
    <dbReference type="NCBI Taxonomy" id="861299"/>
    <lineage>
        <taxon>Bacteria</taxon>
        <taxon>Pseudomonadati</taxon>
        <taxon>Gemmatimonadota</taxon>
        <taxon>Gemmatimonadia</taxon>
        <taxon>Gemmatimonadales</taxon>
        <taxon>Gemmatimonadaceae</taxon>
        <taxon>Gemmatirosa</taxon>
    </lineage>
</organism>
<evidence type="ECO:0000313" key="4">
    <source>
        <dbReference type="Proteomes" id="UP000019151"/>
    </source>
</evidence>
<dbReference type="RefSeq" id="WP_025411453.1">
    <property type="nucleotide sequence ID" value="NZ_CP007128.1"/>
</dbReference>
<dbReference type="OrthoDB" id="9797795at2"/>
<dbReference type="eggNOG" id="COG0859">
    <property type="taxonomic scope" value="Bacteria"/>
</dbReference>
<dbReference type="STRING" id="861299.J421_2441"/>
<sequence length="335" mass="36316">MVPPPTALNVVVSRTDRIGDVVLTLPLCGLLKARGHRVVFLGRRYTRPVLEASDAVDEILEWDDARGAEARARLADARADVVLHVKPDVDIAWAAFQARIPLRVGTTRRAFHWLLCNRLESLARKRSPLHEAQLNVQLARTLLPADALALSLDRLAARGRLRPRVPVPDALQPLVARDRFTLVVHPQSGGSAAEWPLDHWSALARALPAERFRVLVTGTRAEGDALRAWLDAQPPHVHDVTGRTDGRELLALLAAAAGFVAASTGPLHAAAALGTRTLGLFSPRRPIHPGRWAPIGERAEVLVPERTGGTAADDLAAITPDAVADRVRAWAARAR</sequence>
<dbReference type="Pfam" id="PF01075">
    <property type="entry name" value="Glyco_transf_9"/>
    <property type="match status" value="1"/>
</dbReference>
<dbReference type="PANTHER" id="PTHR30160">
    <property type="entry name" value="TETRAACYLDISACCHARIDE 4'-KINASE-RELATED"/>
    <property type="match status" value="1"/>
</dbReference>
<evidence type="ECO:0000256" key="1">
    <source>
        <dbReference type="ARBA" id="ARBA00022676"/>
    </source>
</evidence>
<keyword evidence="2 3" id="KW-0808">Transferase</keyword>
<dbReference type="InterPro" id="IPR051199">
    <property type="entry name" value="LPS_LOS_Heptosyltrfase"/>
</dbReference>
<dbReference type="EMBL" id="CP007128">
    <property type="protein sequence ID" value="AHG89978.1"/>
    <property type="molecule type" value="Genomic_DNA"/>
</dbReference>
<dbReference type="HOGENOM" id="CLU_038371_1_0_0"/>
<dbReference type="Proteomes" id="UP000019151">
    <property type="component" value="Chromosome"/>
</dbReference>
<keyword evidence="1" id="KW-0328">Glycosyltransferase</keyword>
<proteinExistence type="predicted"/>
<dbReference type="InParanoid" id="W0RKL7"/>